<evidence type="ECO:0000313" key="2">
    <source>
        <dbReference type="EMBL" id="KXZ45125.1"/>
    </source>
</evidence>
<dbReference type="AlphaFoldDB" id="A0A150G6G9"/>
<dbReference type="Proteomes" id="UP000075714">
    <property type="component" value="Unassembled WGS sequence"/>
</dbReference>
<protein>
    <recommendedName>
        <fullName evidence="4">Erythromycin esterase</fullName>
    </recommendedName>
</protein>
<proteinExistence type="predicted"/>
<dbReference type="PANTHER" id="PTHR31299">
    <property type="entry name" value="ESTERASE, PUTATIVE (AFU_ORTHOLOGUE AFUA_1G05850)-RELATED"/>
    <property type="match status" value="1"/>
</dbReference>
<dbReference type="GO" id="GO:0046677">
    <property type="term" value="P:response to antibiotic"/>
    <property type="evidence" value="ECO:0007669"/>
    <property type="project" value="InterPro"/>
</dbReference>
<keyword evidence="3" id="KW-1185">Reference proteome</keyword>
<feature type="region of interest" description="Disordered" evidence="1">
    <location>
        <begin position="269"/>
        <end position="294"/>
    </location>
</feature>
<dbReference type="PANTHER" id="PTHR31299:SF0">
    <property type="entry name" value="ESTERASE, PUTATIVE (AFU_ORTHOLOGUE AFUA_1G05850)-RELATED"/>
    <property type="match status" value="1"/>
</dbReference>
<dbReference type="InterPro" id="IPR007815">
    <property type="entry name" value="Emycin_Estase"/>
</dbReference>
<organism evidence="2 3">
    <name type="scientific">Gonium pectorale</name>
    <name type="common">Green alga</name>
    <dbReference type="NCBI Taxonomy" id="33097"/>
    <lineage>
        <taxon>Eukaryota</taxon>
        <taxon>Viridiplantae</taxon>
        <taxon>Chlorophyta</taxon>
        <taxon>core chlorophytes</taxon>
        <taxon>Chlorophyceae</taxon>
        <taxon>CS clade</taxon>
        <taxon>Chlamydomonadales</taxon>
        <taxon>Volvocaceae</taxon>
        <taxon>Gonium</taxon>
    </lineage>
</organism>
<sequence length="294" mass="32079">MPPSRRGRGGVGAPGDEAAMVAAARSAAITAPTRGSLNAALLERIPASARFVMIGEASHGTREFYEQRAELTRLLISQRGFTAVLVESDWPDAFRVNRYVRGLPARHPTDGGTPGRDRSAAQALGDYKAARVVESRYRCFDRYGADAQSYGWATSVFHKASTVAAADEWGEHVQYKTVRPSLPGSYEHVMHGTGLPLFGLDLRAPELAQALKVCVYGTVQPYGPLLERAIGVVYRPDTELQSHYFDAELPRQFDLLIHAETTSAVRPLEAGDEEAPEELAETRGDMPELWPSGV</sequence>
<accession>A0A150G6G9</accession>
<feature type="compositionally biased region" description="Acidic residues" evidence="1">
    <location>
        <begin position="270"/>
        <end position="279"/>
    </location>
</feature>
<gene>
    <name evidence="2" type="ORF">GPECTOR_58g574</name>
</gene>
<dbReference type="SUPFAM" id="SSF159501">
    <property type="entry name" value="EreA/ChaN-like"/>
    <property type="match status" value="1"/>
</dbReference>
<comment type="caution">
    <text evidence="2">The sequence shown here is derived from an EMBL/GenBank/DDBJ whole genome shotgun (WGS) entry which is preliminary data.</text>
</comment>
<evidence type="ECO:0008006" key="4">
    <source>
        <dbReference type="Google" id="ProtNLM"/>
    </source>
</evidence>
<dbReference type="EMBL" id="LSYV01000059">
    <property type="protein sequence ID" value="KXZ45125.1"/>
    <property type="molecule type" value="Genomic_DNA"/>
</dbReference>
<evidence type="ECO:0000256" key="1">
    <source>
        <dbReference type="SAM" id="MobiDB-lite"/>
    </source>
</evidence>
<reference evidence="3" key="1">
    <citation type="journal article" date="2016" name="Nat. Commun.">
        <title>The Gonium pectorale genome demonstrates co-option of cell cycle regulation during the evolution of multicellularity.</title>
        <authorList>
            <person name="Hanschen E.R."/>
            <person name="Marriage T.N."/>
            <person name="Ferris P.J."/>
            <person name="Hamaji T."/>
            <person name="Toyoda A."/>
            <person name="Fujiyama A."/>
            <person name="Neme R."/>
            <person name="Noguchi H."/>
            <person name="Minakuchi Y."/>
            <person name="Suzuki M."/>
            <person name="Kawai-Toyooka H."/>
            <person name="Smith D.R."/>
            <person name="Sparks H."/>
            <person name="Anderson J."/>
            <person name="Bakaric R."/>
            <person name="Luria V."/>
            <person name="Karger A."/>
            <person name="Kirschner M.W."/>
            <person name="Durand P.M."/>
            <person name="Michod R.E."/>
            <person name="Nozaki H."/>
            <person name="Olson B.J."/>
        </authorList>
    </citation>
    <scope>NUCLEOTIDE SEQUENCE [LARGE SCALE GENOMIC DNA]</scope>
    <source>
        <strain evidence="3">NIES-2863</strain>
    </source>
</reference>
<dbReference type="STRING" id="33097.A0A150G6G9"/>
<name>A0A150G6G9_GONPE</name>
<dbReference type="InterPro" id="IPR052036">
    <property type="entry name" value="Hydrolase/PRTase-associated"/>
</dbReference>
<dbReference type="Pfam" id="PF05139">
    <property type="entry name" value="Erythro_esteras"/>
    <property type="match status" value="2"/>
</dbReference>
<evidence type="ECO:0000313" key="3">
    <source>
        <dbReference type="Proteomes" id="UP000075714"/>
    </source>
</evidence>
<dbReference type="Gene3D" id="3.40.1660.10">
    <property type="entry name" value="EreA-like (biosynthetic domain)"/>
    <property type="match status" value="1"/>
</dbReference>
<dbReference type="OrthoDB" id="413649at2759"/>